<dbReference type="Gene3D" id="3.30.160.60">
    <property type="entry name" value="Classic Zinc Finger"/>
    <property type="match status" value="2"/>
</dbReference>
<dbReference type="InterPro" id="IPR050527">
    <property type="entry name" value="Snail/Krueppel_Znf"/>
</dbReference>
<keyword evidence="10" id="KW-1185">Reference proteome</keyword>
<dbReference type="GO" id="GO:0000981">
    <property type="term" value="F:DNA-binding transcription factor activity, RNA polymerase II-specific"/>
    <property type="evidence" value="ECO:0007669"/>
    <property type="project" value="TreeGrafter"/>
</dbReference>
<dbReference type="Pfam" id="PF00096">
    <property type="entry name" value="zf-C2H2"/>
    <property type="match status" value="2"/>
</dbReference>
<accession>A0A9J6BGL5</accession>
<sequence length="160" mass="19350">MSVDTKEQIEIIKIKEEPPDENFIIDCNPWAIKQEPEEDFELKLQEKSENEKSQQQKIQKLVIFPKDYERSMPFFCEICGKRFCEIEMLKSHANIHEKIVECKLCGKRLQPKNLNFHIRTEHKNDEIFKCPKCYASFKIKSNMQQHLKRHEMKFVYRIEK</sequence>
<dbReference type="GO" id="GO:0000978">
    <property type="term" value="F:RNA polymerase II cis-regulatory region sequence-specific DNA binding"/>
    <property type="evidence" value="ECO:0007669"/>
    <property type="project" value="TreeGrafter"/>
</dbReference>
<comment type="caution">
    <text evidence="9">The sequence shown here is derived from an EMBL/GenBank/DDBJ whole genome shotgun (WGS) entry which is preliminary data.</text>
</comment>
<evidence type="ECO:0000256" key="4">
    <source>
        <dbReference type="ARBA" id="ARBA00022833"/>
    </source>
</evidence>
<comment type="similarity">
    <text evidence="6">Belongs to the snail C2H2-type zinc-finger protein family.</text>
</comment>
<evidence type="ECO:0000256" key="7">
    <source>
        <dbReference type="PROSITE-ProRule" id="PRU00042"/>
    </source>
</evidence>
<evidence type="ECO:0000256" key="5">
    <source>
        <dbReference type="ARBA" id="ARBA00023242"/>
    </source>
</evidence>
<gene>
    <name evidence="9" type="ORF">PVAND_016847</name>
</gene>
<evidence type="ECO:0000256" key="1">
    <source>
        <dbReference type="ARBA" id="ARBA00022723"/>
    </source>
</evidence>
<evidence type="ECO:0000313" key="10">
    <source>
        <dbReference type="Proteomes" id="UP001107558"/>
    </source>
</evidence>
<reference evidence="9" key="1">
    <citation type="submission" date="2021-03" db="EMBL/GenBank/DDBJ databases">
        <title>Chromosome level genome of the anhydrobiotic midge Polypedilum vanderplanki.</title>
        <authorList>
            <person name="Yoshida Y."/>
            <person name="Kikawada T."/>
            <person name="Gusev O."/>
        </authorList>
    </citation>
    <scope>NUCLEOTIDE SEQUENCE</scope>
    <source>
        <strain evidence="9">NIAS01</strain>
        <tissue evidence="9">Whole body or cell culture</tissue>
    </source>
</reference>
<dbReference type="SUPFAM" id="SSF57667">
    <property type="entry name" value="beta-beta-alpha zinc fingers"/>
    <property type="match status" value="2"/>
</dbReference>
<dbReference type="Proteomes" id="UP001107558">
    <property type="component" value="Chromosome 4"/>
</dbReference>
<dbReference type="InterPro" id="IPR036236">
    <property type="entry name" value="Znf_C2H2_sf"/>
</dbReference>
<evidence type="ECO:0000313" key="9">
    <source>
        <dbReference type="EMBL" id="KAG5668941.1"/>
    </source>
</evidence>
<proteinExistence type="inferred from homology"/>
<keyword evidence="4" id="KW-0862">Zinc</keyword>
<dbReference type="EMBL" id="JADBJN010000004">
    <property type="protein sequence ID" value="KAG5668941.1"/>
    <property type="molecule type" value="Genomic_DNA"/>
</dbReference>
<feature type="domain" description="C2H2-type" evidence="8">
    <location>
        <begin position="74"/>
        <end position="96"/>
    </location>
</feature>
<evidence type="ECO:0000256" key="2">
    <source>
        <dbReference type="ARBA" id="ARBA00022737"/>
    </source>
</evidence>
<keyword evidence="2" id="KW-0677">Repeat</keyword>
<evidence type="ECO:0000256" key="3">
    <source>
        <dbReference type="ARBA" id="ARBA00022771"/>
    </source>
</evidence>
<dbReference type="PROSITE" id="PS00028">
    <property type="entry name" value="ZINC_FINGER_C2H2_1"/>
    <property type="match status" value="2"/>
</dbReference>
<keyword evidence="3 7" id="KW-0863">Zinc-finger</keyword>
<keyword evidence="5" id="KW-0539">Nucleus</keyword>
<name>A0A9J6BGL5_POLVA</name>
<feature type="domain" description="C2H2-type" evidence="8">
    <location>
        <begin position="128"/>
        <end position="150"/>
    </location>
</feature>
<evidence type="ECO:0000259" key="8">
    <source>
        <dbReference type="PROSITE" id="PS50157"/>
    </source>
</evidence>
<protein>
    <recommendedName>
        <fullName evidence="8">C2H2-type domain-containing protein</fullName>
    </recommendedName>
</protein>
<dbReference type="PANTHER" id="PTHR24388:SF53">
    <property type="entry name" value="CHORION TRANSCRIPTION FACTOR CF2-RELATED"/>
    <property type="match status" value="1"/>
</dbReference>
<dbReference type="InterPro" id="IPR013087">
    <property type="entry name" value="Znf_C2H2_type"/>
</dbReference>
<dbReference type="OrthoDB" id="427030at2759"/>
<dbReference type="AlphaFoldDB" id="A0A9J6BGL5"/>
<dbReference type="GO" id="GO:0008270">
    <property type="term" value="F:zinc ion binding"/>
    <property type="evidence" value="ECO:0007669"/>
    <property type="project" value="UniProtKB-KW"/>
</dbReference>
<dbReference type="PROSITE" id="PS50157">
    <property type="entry name" value="ZINC_FINGER_C2H2_2"/>
    <property type="match status" value="2"/>
</dbReference>
<dbReference type="PANTHER" id="PTHR24388">
    <property type="entry name" value="ZINC FINGER PROTEIN"/>
    <property type="match status" value="1"/>
</dbReference>
<organism evidence="9 10">
    <name type="scientific">Polypedilum vanderplanki</name>
    <name type="common">Sleeping chironomid midge</name>
    <dbReference type="NCBI Taxonomy" id="319348"/>
    <lineage>
        <taxon>Eukaryota</taxon>
        <taxon>Metazoa</taxon>
        <taxon>Ecdysozoa</taxon>
        <taxon>Arthropoda</taxon>
        <taxon>Hexapoda</taxon>
        <taxon>Insecta</taxon>
        <taxon>Pterygota</taxon>
        <taxon>Neoptera</taxon>
        <taxon>Endopterygota</taxon>
        <taxon>Diptera</taxon>
        <taxon>Nematocera</taxon>
        <taxon>Chironomoidea</taxon>
        <taxon>Chironomidae</taxon>
        <taxon>Chironominae</taxon>
        <taxon>Polypedilum</taxon>
        <taxon>Polypedilum</taxon>
    </lineage>
</organism>
<keyword evidence="1" id="KW-0479">Metal-binding</keyword>
<dbReference type="SMART" id="SM00355">
    <property type="entry name" value="ZnF_C2H2"/>
    <property type="match status" value="3"/>
</dbReference>
<evidence type="ECO:0000256" key="6">
    <source>
        <dbReference type="ARBA" id="ARBA00037948"/>
    </source>
</evidence>